<comment type="subcellular location">
    <subcellularLocation>
        <location evidence="2">Cytoplasm</location>
    </subcellularLocation>
    <subcellularLocation>
        <location evidence="1">Endosome</location>
    </subcellularLocation>
</comment>
<dbReference type="EMBL" id="JACGWJ010000032">
    <property type="protein sequence ID" value="KAL0296667.1"/>
    <property type="molecule type" value="Genomic_DNA"/>
</dbReference>
<feature type="domain" description="BRO1" evidence="6">
    <location>
        <begin position="1"/>
        <end position="188"/>
    </location>
</feature>
<dbReference type="InterPro" id="IPR038499">
    <property type="entry name" value="BRO1_sf"/>
</dbReference>
<dbReference type="InterPro" id="IPR025304">
    <property type="entry name" value="ALIX_V_dom"/>
</dbReference>
<dbReference type="PANTHER" id="PTHR23030:SF30">
    <property type="entry name" value="TYROSINE-PROTEIN PHOSPHATASE NON-RECEPTOR TYPE 23"/>
    <property type="match status" value="1"/>
</dbReference>
<feature type="coiled-coil region" evidence="5">
    <location>
        <begin position="57"/>
        <end position="110"/>
    </location>
</feature>
<keyword evidence="5" id="KW-0175">Coiled coil</keyword>
<dbReference type="Pfam" id="PF13949">
    <property type="entry name" value="ALIX_LYPXL_bnd"/>
    <property type="match status" value="1"/>
</dbReference>
<evidence type="ECO:0000256" key="2">
    <source>
        <dbReference type="ARBA" id="ARBA00004496"/>
    </source>
</evidence>
<dbReference type="AlphaFoldDB" id="A0AAW2JQD1"/>
<dbReference type="Gene3D" id="1.25.40.280">
    <property type="entry name" value="alix/aip1 like domains"/>
    <property type="match status" value="1"/>
</dbReference>
<evidence type="ECO:0000259" key="6">
    <source>
        <dbReference type="PROSITE" id="PS51180"/>
    </source>
</evidence>
<accession>A0AAW2JQD1</accession>
<dbReference type="Gene3D" id="1.20.140.50">
    <property type="entry name" value="alix/aip1 like domains"/>
    <property type="match status" value="1"/>
</dbReference>
<sequence length="407" mass="46198">MVGKVLVGLFYEEALAALSVAPLNQHFDKAWIAHVQLKAALFYAEACYRYSLELHDKEEIAEEIARLKSGVNALSEAKKSSPRGAAQQLLDAINKLETNLNRNLERAVKRERQVYLMRVPPASSLAPLPTFSMVKPLPMNEVLDASKEKMFATLVPDNSAKALSRYTEMLDDIIRTQAEKLQQGSELARVRLKEMDFAFNSCFGRESYSANSFKRRCGQYRFVGAQRVWKIEEQLQKEATEDSQFRNQFGTRWTRPQSSTLTKNLQDRLNRFAGNLKQAAESDARIERSVREHSALMSILDRRPIESALPTLAKPMMSLDANEDAVVGALKQSLRQLETLGAQRAGLEDMLKEMKRKDDILPKLMTSTGSHEDLFRKEISKYDSICEEIAQNLEAQEQLLLHIQVCI</sequence>
<dbReference type="Pfam" id="PF03097">
    <property type="entry name" value="BRO1"/>
    <property type="match status" value="1"/>
</dbReference>
<evidence type="ECO:0000256" key="5">
    <source>
        <dbReference type="SAM" id="Coils"/>
    </source>
</evidence>
<comment type="caution">
    <text evidence="7">The sequence shown here is derived from an EMBL/GenBank/DDBJ whole genome shotgun (WGS) entry which is preliminary data.</text>
</comment>
<proteinExistence type="predicted"/>
<evidence type="ECO:0000256" key="1">
    <source>
        <dbReference type="ARBA" id="ARBA00004177"/>
    </source>
</evidence>
<evidence type="ECO:0000256" key="4">
    <source>
        <dbReference type="ARBA" id="ARBA00022753"/>
    </source>
</evidence>
<dbReference type="GO" id="GO:0043328">
    <property type="term" value="P:protein transport to vacuole involved in ubiquitin-dependent protein catabolic process via the multivesicular body sorting pathway"/>
    <property type="evidence" value="ECO:0007669"/>
    <property type="project" value="TreeGrafter"/>
</dbReference>
<protein>
    <submittedName>
        <fullName evidence="7">Vacuolar-sorting protein BRO1</fullName>
    </submittedName>
</protein>
<keyword evidence="4" id="KW-0967">Endosome</keyword>
<reference evidence="7" key="2">
    <citation type="journal article" date="2024" name="Plant">
        <title>Genomic evolution and insights into agronomic trait innovations of Sesamum species.</title>
        <authorList>
            <person name="Miao H."/>
            <person name="Wang L."/>
            <person name="Qu L."/>
            <person name="Liu H."/>
            <person name="Sun Y."/>
            <person name="Le M."/>
            <person name="Wang Q."/>
            <person name="Wei S."/>
            <person name="Zheng Y."/>
            <person name="Lin W."/>
            <person name="Duan Y."/>
            <person name="Cao H."/>
            <person name="Xiong S."/>
            <person name="Wang X."/>
            <person name="Wei L."/>
            <person name="Li C."/>
            <person name="Ma Q."/>
            <person name="Ju M."/>
            <person name="Zhao R."/>
            <person name="Li G."/>
            <person name="Mu C."/>
            <person name="Tian Q."/>
            <person name="Mei H."/>
            <person name="Zhang T."/>
            <person name="Gao T."/>
            <person name="Zhang H."/>
        </authorList>
    </citation>
    <scope>NUCLEOTIDE SEQUENCE</scope>
    <source>
        <strain evidence="7">G02</strain>
    </source>
</reference>
<keyword evidence="3" id="KW-0963">Cytoplasm</keyword>
<dbReference type="PROSITE" id="PS51180">
    <property type="entry name" value="BRO1"/>
    <property type="match status" value="1"/>
</dbReference>
<dbReference type="PANTHER" id="PTHR23030">
    <property type="entry name" value="PCD6 INTERACTING PROTEIN-RELATED"/>
    <property type="match status" value="1"/>
</dbReference>
<dbReference type="GO" id="GO:0005768">
    <property type="term" value="C:endosome"/>
    <property type="evidence" value="ECO:0007669"/>
    <property type="project" value="UniProtKB-SubCell"/>
</dbReference>
<dbReference type="InterPro" id="IPR004328">
    <property type="entry name" value="BRO1_dom"/>
</dbReference>
<name>A0AAW2JQD1_SESRA</name>
<evidence type="ECO:0000313" key="7">
    <source>
        <dbReference type="EMBL" id="KAL0296667.1"/>
    </source>
</evidence>
<evidence type="ECO:0000256" key="3">
    <source>
        <dbReference type="ARBA" id="ARBA00022490"/>
    </source>
</evidence>
<gene>
    <name evidence="7" type="ORF">Sradi_6718800</name>
</gene>
<organism evidence="7">
    <name type="scientific">Sesamum radiatum</name>
    <name type="common">Black benniseed</name>
    <dbReference type="NCBI Taxonomy" id="300843"/>
    <lineage>
        <taxon>Eukaryota</taxon>
        <taxon>Viridiplantae</taxon>
        <taxon>Streptophyta</taxon>
        <taxon>Embryophyta</taxon>
        <taxon>Tracheophyta</taxon>
        <taxon>Spermatophyta</taxon>
        <taxon>Magnoliopsida</taxon>
        <taxon>eudicotyledons</taxon>
        <taxon>Gunneridae</taxon>
        <taxon>Pentapetalae</taxon>
        <taxon>asterids</taxon>
        <taxon>lamiids</taxon>
        <taxon>Lamiales</taxon>
        <taxon>Pedaliaceae</taxon>
        <taxon>Sesamum</taxon>
    </lineage>
</organism>
<reference evidence="7" key="1">
    <citation type="submission" date="2020-06" db="EMBL/GenBank/DDBJ databases">
        <authorList>
            <person name="Li T."/>
            <person name="Hu X."/>
            <person name="Zhang T."/>
            <person name="Song X."/>
            <person name="Zhang H."/>
            <person name="Dai N."/>
            <person name="Sheng W."/>
            <person name="Hou X."/>
            <person name="Wei L."/>
        </authorList>
    </citation>
    <scope>NUCLEOTIDE SEQUENCE</scope>
    <source>
        <strain evidence="7">G02</strain>
        <tissue evidence="7">Leaf</tissue>
    </source>
</reference>